<sequence length="386" mass="42700">MVTYGQFQSPTTATESRSRLQKYDVICQSLSVSVSSLIVLMRFYTKLFIIRSPGWEDYTCLAAWLGLIGYAVISLEADAHGSGTHQEYVAKDDLRRYKQLANISQIVYGPLIFLAKLSILLLYLKIFAPIRRSKTYIAIHALAYLNLLYYTAYTIIVIAACIPRTKIWDPTTPGHCLDINAVILSNTIINSISDVSLLLLPIASIWRLQLNTWKKLGISGLFVTGLFACFASIMRLVIGVQKRNTKDMTYDWFPEFLWTSAEISSAIIAGSLPAVPAFFRYFSRKLSKAIKRNSRHNQSNTSGSEAGMKPSSLAGGPVVHGNLMTGPADPIPANSGSYQYSQRTTGLSDISNEGRVPGLVSEDSGVPEPSTAYSIILRDMETDLRQ</sequence>
<name>A0A5M9MAA0_9EURO</name>
<evidence type="ECO:0000256" key="7">
    <source>
        <dbReference type="SAM" id="Phobius"/>
    </source>
</evidence>
<proteinExistence type="inferred from homology"/>
<protein>
    <recommendedName>
        <fullName evidence="8">Rhodopsin domain-containing protein</fullName>
    </recommendedName>
</protein>
<dbReference type="OrthoDB" id="5342292at2759"/>
<dbReference type="Pfam" id="PF20684">
    <property type="entry name" value="Fung_rhodopsin"/>
    <property type="match status" value="1"/>
</dbReference>
<keyword evidence="4 7" id="KW-0472">Membrane</keyword>
<gene>
    <name evidence="9" type="ORF">ATNIH1004_010593</name>
</gene>
<evidence type="ECO:0000313" key="9">
    <source>
        <dbReference type="EMBL" id="KAA8643818.1"/>
    </source>
</evidence>
<evidence type="ECO:0000256" key="4">
    <source>
        <dbReference type="ARBA" id="ARBA00023136"/>
    </source>
</evidence>
<keyword evidence="2 7" id="KW-0812">Transmembrane</keyword>
<dbReference type="RefSeq" id="XP_033423179.1">
    <property type="nucleotide sequence ID" value="XM_033575161.1"/>
</dbReference>
<feature type="region of interest" description="Disordered" evidence="6">
    <location>
        <begin position="292"/>
        <end position="311"/>
    </location>
</feature>
<comment type="similarity">
    <text evidence="5">Belongs to the SAT4 family.</text>
</comment>
<evidence type="ECO:0000256" key="2">
    <source>
        <dbReference type="ARBA" id="ARBA00022692"/>
    </source>
</evidence>
<feature type="transmembrane region" description="Helical" evidence="7">
    <location>
        <begin position="136"/>
        <end position="162"/>
    </location>
</feature>
<evidence type="ECO:0000259" key="8">
    <source>
        <dbReference type="Pfam" id="PF20684"/>
    </source>
</evidence>
<evidence type="ECO:0000256" key="6">
    <source>
        <dbReference type="SAM" id="MobiDB-lite"/>
    </source>
</evidence>
<comment type="subcellular location">
    <subcellularLocation>
        <location evidence="1">Membrane</location>
        <topology evidence="1">Multi-pass membrane protein</topology>
    </subcellularLocation>
</comment>
<feature type="transmembrane region" description="Helical" evidence="7">
    <location>
        <begin position="258"/>
        <end position="282"/>
    </location>
</feature>
<dbReference type="AlphaFoldDB" id="A0A5M9MAA0"/>
<feature type="domain" description="Rhodopsin" evidence="8">
    <location>
        <begin position="41"/>
        <end position="279"/>
    </location>
</feature>
<evidence type="ECO:0000256" key="1">
    <source>
        <dbReference type="ARBA" id="ARBA00004141"/>
    </source>
</evidence>
<dbReference type="Proteomes" id="UP000324241">
    <property type="component" value="Unassembled WGS sequence"/>
</dbReference>
<dbReference type="PANTHER" id="PTHR33048">
    <property type="entry name" value="PTH11-LIKE INTEGRAL MEMBRANE PROTEIN (AFU_ORTHOLOGUE AFUA_5G11245)"/>
    <property type="match status" value="1"/>
</dbReference>
<evidence type="ECO:0000256" key="3">
    <source>
        <dbReference type="ARBA" id="ARBA00022989"/>
    </source>
</evidence>
<comment type="caution">
    <text evidence="9">The sequence shown here is derived from an EMBL/GenBank/DDBJ whole genome shotgun (WGS) entry which is preliminary data.</text>
</comment>
<feature type="transmembrane region" description="Helical" evidence="7">
    <location>
        <begin position="182"/>
        <end position="206"/>
    </location>
</feature>
<reference evidence="9 10" key="1">
    <citation type="submission" date="2019-08" db="EMBL/GenBank/DDBJ databases">
        <title>The genome sequence of a newly discovered highly antifungal drug resistant Aspergillus species, Aspergillus tanneri NIH 1004.</title>
        <authorList>
            <person name="Mounaud S."/>
            <person name="Singh I."/>
            <person name="Joardar V."/>
            <person name="Pakala S."/>
            <person name="Pakala S."/>
            <person name="Venepally P."/>
            <person name="Chung J.K."/>
            <person name="Losada L."/>
            <person name="Nierman W.C."/>
        </authorList>
    </citation>
    <scope>NUCLEOTIDE SEQUENCE [LARGE SCALE GENOMIC DNA]</scope>
    <source>
        <strain evidence="9 10">NIH1004</strain>
    </source>
</reference>
<organism evidence="9 10">
    <name type="scientific">Aspergillus tanneri</name>
    <dbReference type="NCBI Taxonomy" id="1220188"/>
    <lineage>
        <taxon>Eukaryota</taxon>
        <taxon>Fungi</taxon>
        <taxon>Dikarya</taxon>
        <taxon>Ascomycota</taxon>
        <taxon>Pezizomycotina</taxon>
        <taxon>Eurotiomycetes</taxon>
        <taxon>Eurotiomycetidae</taxon>
        <taxon>Eurotiales</taxon>
        <taxon>Aspergillaceae</taxon>
        <taxon>Aspergillus</taxon>
        <taxon>Aspergillus subgen. Circumdati</taxon>
    </lineage>
</organism>
<feature type="transmembrane region" description="Helical" evidence="7">
    <location>
        <begin position="218"/>
        <end position="238"/>
    </location>
</feature>
<dbReference type="EMBL" id="QUQM01000005">
    <property type="protein sequence ID" value="KAA8643818.1"/>
    <property type="molecule type" value="Genomic_DNA"/>
</dbReference>
<dbReference type="GeneID" id="54333294"/>
<dbReference type="PANTHER" id="PTHR33048:SF160">
    <property type="entry name" value="SAT4 FAMILY MEMBRANE PROTEIN"/>
    <property type="match status" value="1"/>
</dbReference>
<dbReference type="VEuPathDB" id="FungiDB:EYZ11_006990"/>
<feature type="transmembrane region" description="Helical" evidence="7">
    <location>
        <begin position="106"/>
        <end position="124"/>
    </location>
</feature>
<dbReference type="InterPro" id="IPR052337">
    <property type="entry name" value="SAT4-like"/>
</dbReference>
<accession>A0A5M9MAA0</accession>
<feature type="region of interest" description="Disordered" evidence="6">
    <location>
        <begin position="346"/>
        <end position="367"/>
    </location>
</feature>
<evidence type="ECO:0000256" key="5">
    <source>
        <dbReference type="ARBA" id="ARBA00038359"/>
    </source>
</evidence>
<evidence type="ECO:0000313" key="10">
    <source>
        <dbReference type="Proteomes" id="UP000324241"/>
    </source>
</evidence>
<dbReference type="InterPro" id="IPR049326">
    <property type="entry name" value="Rhodopsin_dom_fungi"/>
</dbReference>
<keyword evidence="3 7" id="KW-1133">Transmembrane helix</keyword>
<dbReference type="GO" id="GO:0016020">
    <property type="term" value="C:membrane"/>
    <property type="evidence" value="ECO:0007669"/>
    <property type="project" value="UniProtKB-SubCell"/>
</dbReference>